<evidence type="ECO:0000313" key="2">
    <source>
        <dbReference type="EMBL" id="RZS74700.1"/>
    </source>
</evidence>
<dbReference type="PANTHER" id="PTHR42852">
    <property type="entry name" value="THIOL:DISULFIDE INTERCHANGE PROTEIN DSBE"/>
    <property type="match status" value="1"/>
</dbReference>
<protein>
    <submittedName>
        <fullName evidence="2">Thiol-disulfide isomerase/thioredoxin</fullName>
    </submittedName>
</protein>
<dbReference type="InterPro" id="IPR050553">
    <property type="entry name" value="Thioredoxin_ResA/DsbE_sf"/>
</dbReference>
<dbReference type="RefSeq" id="WP_130539150.1">
    <property type="nucleotide sequence ID" value="NZ_CP042431.1"/>
</dbReference>
<keyword evidence="3" id="KW-1185">Reference proteome</keyword>
<dbReference type="EMBL" id="SGXA01000001">
    <property type="protein sequence ID" value="RZS74700.1"/>
    <property type="molecule type" value="Genomic_DNA"/>
</dbReference>
<sequence>MKLTAIVFVLLFGITGNAQTKLQIGDRLEKFKGKLVILDFWATWCKPCIAMMPVMDSLQQQFADRVQIIPVTYQPGSEVKRFFESYQRSGHKIPALQGITGDTTLRKLFNYNSIPHYVWIDELGTVQAFTEFKALTKENISRALSGNWTSVPQKRFVPPVAYSYYRPLLINGNGGDGANMLYHSVFSGFTEGLGFGFSVLRDSSLHFRITLRNQPRIWFYRVAYSENGKTFRDFNTLLEVKDTARINSIKTGEDYENWLKNGNGFCYELAVGLDREKEAFKMMQKDLEFLFPEYSGAIEKRKMICLVLKRMNNSSTFVSKGGKSSTELGPYEWSVRNASIGNIIRRLNFMQAFPFMVVDLTGYTGKIDLNLSAGYSSIEQLNAALIKYGLKFEQQPVEQEILVIKDRL</sequence>
<name>A0A4Q7MZJ6_9BACT</name>
<dbReference type="Proteomes" id="UP000293874">
    <property type="component" value="Unassembled WGS sequence"/>
</dbReference>
<reference evidence="2 3" key="1">
    <citation type="submission" date="2019-02" db="EMBL/GenBank/DDBJ databases">
        <title>Genomic Encyclopedia of Type Strains, Phase IV (KMG-IV): sequencing the most valuable type-strain genomes for metagenomic binning, comparative biology and taxonomic classification.</title>
        <authorList>
            <person name="Goeker M."/>
        </authorList>
    </citation>
    <scope>NUCLEOTIDE SEQUENCE [LARGE SCALE GENOMIC DNA]</scope>
    <source>
        <strain evidence="2 3">DSM 18116</strain>
    </source>
</reference>
<dbReference type="CDD" id="cd02966">
    <property type="entry name" value="TlpA_like_family"/>
    <property type="match status" value="1"/>
</dbReference>
<dbReference type="Pfam" id="PF00578">
    <property type="entry name" value="AhpC-TSA"/>
    <property type="match status" value="1"/>
</dbReference>
<dbReference type="Gene3D" id="3.40.30.10">
    <property type="entry name" value="Glutaredoxin"/>
    <property type="match status" value="1"/>
</dbReference>
<accession>A0A4Q7MZJ6</accession>
<keyword evidence="2" id="KW-0413">Isomerase</keyword>
<evidence type="ECO:0000313" key="3">
    <source>
        <dbReference type="Proteomes" id="UP000293874"/>
    </source>
</evidence>
<dbReference type="AlphaFoldDB" id="A0A4Q7MZJ6"/>
<dbReference type="InterPro" id="IPR036249">
    <property type="entry name" value="Thioredoxin-like_sf"/>
</dbReference>
<comment type="caution">
    <text evidence="2">The sequence shown here is derived from an EMBL/GenBank/DDBJ whole genome shotgun (WGS) entry which is preliminary data.</text>
</comment>
<dbReference type="GO" id="GO:0016209">
    <property type="term" value="F:antioxidant activity"/>
    <property type="evidence" value="ECO:0007669"/>
    <property type="project" value="InterPro"/>
</dbReference>
<dbReference type="OrthoDB" id="793244at2"/>
<dbReference type="SUPFAM" id="SSF52833">
    <property type="entry name" value="Thioredoxin-like"/>
    <property type="match status" value="1"/>
</dbReference>
<evidence type="ECO:0000259" key="1">
    <source>
        <dbReference type="PROSITE" id="PS51352"/>
    </source>
</evidence>
<organism evidence="2 3">
    <name type="scientific">Pseudobacter ginsenosidimutans</name>
    <dbReference type="NCBI Taxonomy" id="661488"/>
    <lineage>
        <taxon>Bacteria</taxon>
        <taxon>Pseudomonadati</taxon>
        <taxon>Bacteroidota</taxon>
        <taxon>Chitinophagia</taxon>
        <taxon>Chitinophagales</taxon>
        <taxon>Chitinophagaceae</taxon>
        <taxon>Pseudobacter</taxon>
    </lineage>
</organism>
<feature type="domain" description="Thioredoxin" evidence="1">
    <location>
        <begin position="1"/>
        <end position="141"/>
    </location>
</feature>
<gene>
    <name evidence="2" type="ORF">EV199_0551</name>
</gene>
<dbReference type="PANTHER" id="PTHR42852:SF13">
    <property type="entry name" value="PROTEIN DIPZ"/>
    <property type="match status" value="1"/>
</dbReference>
<dbReference type="InterPro" id="IPR000866">
    <property type="entry name" value="AhpC/TSA"/>
</dbReference>
<dbReference type="GO" id="GO:0016853">
    <property type="term" value="F:isomerase activity"/>
    <property type="evidence" value="ECO:0007669"/>
    <property type="project" value="UniProtKB-KW"/>
</dbReference>
<proteinExistence type="predicted"/>
<dbReference type="GO" id="GO:0016491">
    <property type="term" value="F:oxidoreductase activity"/>
    <property type="evidence" value="ECO:0007669"/>
    <property type="project" value="InterPro"/>
</dbReference>
<dbReference type="PROSITE" id="PS51352">
    <property type="entry name" value="THIOREDOXIN_2"/>
    <property type="match status" value="1"/>
</dbReference>
<dbReference type="InterPro" id="IPR013766">
    <property type="entry name" value="Thioredoxin_domain"/>
</dbReference>